<keyword evidence="2" id="KW-1185">Reference proteome</keyword>
<reference evidence="1 2" key="1">
    <citation type="submission" date="2020-01" db="EMBL/GenBank/DDBJ databases">
        <title>Muricauda sediminis sp.nov. 40Bstr401.</title>
        <authorList>
            <person name="Xue Z."/>
            <person name="Zhu S."/>
            <person name="Ren N."/>
            <person name="Chen T."/>
            <person name="Chen X."/>
            <person name="Chen J."/>
            <person name="Yang J."/>
        </authorList>
    </citation>
    <scope>NUCLEOTIDE SEQUENCE [LARGE SCALE GENOMIC DNA]</scope>
    <source>
        <strain evidence="1 2">40Bstr401</strain>
    </source>
</reference>
<comment type="caution">
    <text evidence="1">The sequence shown here is derived from an EMBL/GenBank/DDBJ whole genome shotgun (WGS) entry which is preliminary data.</text>
</comment>
<name>A0A6I5KUC3_9FLAO</name>
<dbReference type="EMBL" id="JAAAMI010000006">
    <property type="protein sequence ID" value="NDV44267.1"/>
    <property type="molecule type" value="Genomic_DNA"/>
</dbReference>
<gene>
    <name evidence="1" type="ORF">GTK07_13110</name>
</gene>
<organism evidence="1 2">
    <name type="scientific">Flagellimonas sediminis</name>
    <dbReference type="NCBI Taxonomy" id="2696468"/>
    <lineage>
        <taxon>Bacteria</taxon>
        <taxon>Pseudomonadati</taxon>
        <taxon>Bacteroidota</taxon>
        <taxon>Flavobacteriia</taxon>
        <taxon>Flavobacteriales</taxon>
        <taxon>Flavobacteriaceae</taxon>
        <taxon>Flagellimonas</taxon>
    </lineage>
</organism>
<dbReference type="RefSeq" id="WP_163635702.1">
    <property type="nucleotide sequence ID" value="NZ_JAAAMI010000006.1"/>
</dbReference>
<evidence type="ECO:0000313" key="1">
    <source>
        <dbReference type="EMBL" id="NDV44267.1"/>
    </source>
</evidence>
<evidence type="ECO:0000313" key="2">
    <source>
        <dbReference type="Proteomes" id="UP000468707"/>
    </source>
</evidence>
<proteinExistence type="predicted"/>
<accession>A0A6I5KUC3</accession>
<sequence length="193" mass="22411">MFQVLQKISRVLVIGCSFICSFNCLSQVKGQASKRLDRFISESCKTTYEEIDSVRISEVLKYKVYRITQEIKDIYGQKSTNTNIFIVIDDGKQAQAFEHVGKNTNLPKLLGYIKEDFVLNAESASLFQTVLDAIYPLPTWKPDKREYFSQNGKWYFLRDAYFRSKQGFEVTIDPSGKITGICYKMKWDENERS</sequence>
<dbReference type="Proteomes" id="UP000468707">
    <property type="component" value="Unassembled WGS sequence"/>
</dbReference>
<dbReference type="AlphaFoldDB" id="A0A6I5KUC3"/>
<protein>
    <submittedName>
        <fullName evidence="1">Uncharacterized protein</fullName>
    </submittedName>
</protein>